<dbReference type="CDD" id="cd09401">
    <property type="entry name" value="LIM_TLP_like"/>
    <property type="match status" value="1"/>
</dbReference>
<keyword evidence="2 7" id="KW-0479">Metal-binding</keyword>
<evidence type="ECO:0000256" key="7">
    <source>
        <dbReference type="PROSITE-ProRule" id="PRU00125"/>
    </source>
</evidence>
<sequence length="181" mass="20574">MSQICATCNKTVYQAEWVLAEGKYYHKSLCFKCTHCNKLLDKSNFSESGGKIYCKTDYDRLFRLKGYGHGNATDSFDVQPKNETTVVEQQPVQTFTQPVFEEAIELFPTNCPRCGKRAYANESKVFNGRDWHRTCFSCFFCKKSLVSGSYSEKNGLIFCPRCYESKYGVKGFGFGGATVLH</sequence>
<dbReference type="KEGG" id="dfa:DFA_02227"/>
<dbReference type="GO" id="GO:0005737">
    <property type="term" value="C:cytoplasm"/>
    <property type="evidence" value="ECO:0007669"/>
    <property type="project" value="TreeGrafter"/>
</dbReference>
<evidence type="ECO:0000313" key="9">
    <source>
        <dbReference type="EMBL" id="EGG18984.1"/>
    </source>
</evidence>
<keyword evidence="10" id="KW-1185">Reference proteome</keyword>
<dbReference type="PANTHER" id="PTHR24215">
    <property type="entry name" value="RHO-GTPASE-ACTIVATING PROTEIN LRG1"/>
    <property type="match status" value="1"/>
</dbReference>
<comment type="subcellular location">
    <subcellularLocation>
        <location evidence="1">Nucleus</location>
    </subcellularLocation>
</comment>
<evidence type="ECO:0000256" key="1">
    <source>
        <dbReference type="ARBA" id="ARBA00004123"/>
    </source>
</evidence>
<evidence type="ECO:0000256" key="5">
    <source>
        <dbReference type="ARBA" id="ARBA00023038"/>
    </source>
</evidence>
<keyword evidence="6" id="KW-0539">Nucleus</keyword>
<evidence type="ECO:0000256" key="4">
    <source>
        <dbReference type="ARBA" id="ARBA00022833"/>
    </source>
</evidence>
<dbReference type="OrthoDB" id="8062037at2759"/>
<dbReference type="Gene3D" id="2.10.110.10">
    <property type="entry name" value="Cysteine Rich Protein"/>
    <property type="match status" value="2"/>
</dbReference>
<evidence type="ECO:0000259" key="8">
    <source>
        <dbReference type="PROSITE" id="PS50023"/>
    </source>
</evidence>
<name>F4PYV5_CACFS</name>
<evidence type="ECO:0000256" key="6">
    <source>
        <dbReference type="ARBA" id="ARBA00023242"/>
    </source>
</evidence>
<evidence type="ECO:0000256" key="2">
    <source>
        <dbReference type="ARBA" id="ARBA00022723"/>
    </source>
</evidence>
<dbReference type="PROSITE" id="PS00478">
    <property type="entry name" value="LIM_DOMAIN_1"/>
    <property type="match status" value="1"/>
</dbReference>
<dbReference type="PROSITE" id="PS50023">
    <property type="entry name" value="LIM_DOMAIN_2"/>
    <property type="match status" value="2"/>
</dbReference>
<dbReference type="SMART" id="SM00132">
    <property type="entry name" value="LIM"/>
    <property type="match status" value="2"/>
</dbReference>
<keyword evidence="3" id="KW-0677">Repeat</keyword>
<dbReference type="InterPro" id="IPR001781">
    <property type="entry name" value="Znf_LIM"/>
</dbReference>
<dbReference type="SUPFAM" id="SSF57716">
    <property type="entry name" value="Glucocorticoid receptor-like (DNA-binding domain)"/>
    <property type="match status" value="4"/>
</dbReference>
<dbReference type="Proteomes" id="UP000007797">
    <property type="component" value="Unassembled WGS sequence"/>
</dbReference>
<evidence type="ECO:0000256" key="3">
    <source>
        <dbReference type="ARBA" id="ARBA00022737"/>
    </source>
</evidence>
<feature type="domain" description="LIM zinc-binding" evidence="8">
    <location>
        <begin position="109"/>
        <end position="169"/>
    </location>
</feature>
<dbReference type="GO" id="GO:0005634">
    <property type="term" value="C:nucleus"/>
    <property type="evidence" value="ECO:0007669"/>
    <property type="project" value="UniProtKB-SubCell"/>
</dbReference>
<dbReference type="AlphaFoldDB" id="F4PYV5"/>
<gene>
    <name evidence="9" type="primary">limC</name>
    <name evidence="9" type="ORF">DFA_02227</name>
</gene>
<accession>F4PYV5</accession>
<keyword evidence="4 7" id="KW-0862">Zinc</keyword>
<organism evidence="9 10">
    <name type="scientific">Cavenderia fasciculata</name>
    <name type="common">Slime mold</name>
    <name type="synonym">Dictyostelium fasciculatum</name>
    <dbReference type="NCBI Taxonomy" id="261658"/>
    <lineage>
        <taxon>Eukaryota</taxon>
        <taxon>Amoebozoa</taxon>
        <taxon>Evosea</taxon>
        <taxon>Eumycetozoa</taxon>
        <taxon>Dictyostelia</taxon>
        <taxon>Acytosteliales</taxon>
        <taxon>Cavenderiaceae</taxon>
        <taxon>Cavenderia</taxon>
    </lineage>
</organism>
<dbReference type="Pfam" id="PF00412">
    <property type="entry name" value="LIM"/>
    <property type="match status" value="2"/>
</dbReference>
<dbReference type="GO" id="GO:0030036">
    <property type="term" value="P:actin cytoskeleton organization"/>
    <property type="evidence" value="ECO:0007669"/>
    <property type="project" value="TreeGrafter"/>
</dbReference>
<dbReference type="EMBL" id="GL883016">
    <property type="protein sequence ID" value="EGG18984.1"/>
    <property type="molecule type" value="Genomic_DNA"/>
</dbReference>
<dbReference type="PANTHER" id="PTHR24215:SF35">
    <property type="entry name" value="MUSCLE LIM PROTEIN MLP84B"/>
    <property type="match status" value="1"/>
</dbReference>
<dbReference type="GO" id="GO:0046872">
    <property type="term" value="F:metal ion binding"/>
    <property type="evidence" value="ECO:0007669"/>
    <property type="project" value="UniProtKB-KW"/>
</dbReference>
<dbReference type="OMA" id="CKTDYDR"/>
<feature type="domain" description="LIM zinc-binding" evidence="8">
    <location>
        <begin position="3"/>
        <end position="64"/>
    </location>
</feature>
<proteinExistence type="predicted"/>
<reference evidence="10" key="1">
    <citation type="journal article" date="2011" name="Genome Res.">
        <title>Phylogeny-wide analysis of social amoeba genomes highlights ancient origins for complex intercellular communication.</title>
        <authorList>
            <person name="Heidel A.J."/>
            <person name="Lawal H.M."/>
            <person name="Felder M."/>
            <person name="Schilde C."/>
            <person name="Helps N.R."/>
            <person name="Tunggal B."/>
            <person name="Rivero F."/>
            <person name="John U."/>
            <person name="Schleicher M."/>
            <person name="Eichinger L."/>
            <person name="Platzer M."/>
            <person name="Noegel A.A."/>
            <person name="Schaap P."/>
            <person name="Gloeckner G."/>
        </authorList>
    </citation>
    <scope>NUCLEOTIDE SEQUENCE [LARGE SCALE GENOMIC DNA]</scope>
    <source>
        <strain evidence="10">SH3</strain>
    </source>
</reference>
<evidence type="ECO:0000313" key="10">
    <source>
        <dbReference type="Proteomes" id="UP000007797"/>
    </source>
</evidence>
<keyword evidence="5 7" id="KW-0440">LIM domain</keyword>
<protein>
    <submittedName>
        <fullName evidence="9">LIM-type zinc finger-containing protein</fullName>
    </submittedName>
</protein>
<dbReference type="FunFam" id="2.10.110.10:FF:000001">
    <property type="entry name" value="Cysteine and glycine-rich protein 1"/>
    <property type="match status" value="2"/>
</dbReference>
<dbReference type="RefSeq" id="XP_004357463.1">
    <property type="nucleotide sequence ID" value="XM_004357407.1"/>
</dbReference>
<dbReference type="GeneID" id="14871048"/>